<reference evidence="3" key="1">
    <citation type="submission" date="2017-02" db="UniProtKB">
        <authorList>
            <consortium name="WormBaseParasite"/>
        </authorList>
    </citation>
    <scope>IDENTIFICATION</scope>
</reference>
<keyword evidence="2" id="KW-1185">Reference proteome</keyword>
<protein>
    <submittedName>
        <fullName evidence="1 3">Uncharacterized protein</fullName>
    </submittedName>
</protein>
<accession>A0A0R3U2I6</accession>
<evidence type="ECO:0000313" key="1">
    <source>
        <dbReference type="EMBL" id="VDD74679.1"/>
    </source>
</evidence>
<name>A0A0R3U2I6_MESCO</name>
<dbReference type="Proteomes" id="UP000267029">
    <property type="component" value="Unassembled WGS sequence"/>
</dbReference>
<gene>
    <name evidence="1" type="ORF">MCOS_LOCUS682</name>
</gene>
<dbReference type="EMBL" id="UXSR01000063">
    <property type="protein sequence ID" value="VDD74679.1"/>
    <property type="molecule type" value="Genomic_DNA"/>
</dbReference>
<dbReference type="WBParaSite" id="MCOS_0000068101-mRNA-1">
    <property type="protein sequence ID" value="MCOS_0000068101-mRNA-1"/>
    <property type="gene ID" value="MCOS_0000068101"/>
</dbReference>
<dbReference type="AlphaFoldDB" id="A0A0R3U2I6"/>
<dbReference type="OrthoDB" id="10415880at2759"/>
<evidence type="ECO:0000313" key="2">
    <source>
        <dbReference type="Proteomes" id="UP000267029"/>
    </source>
</evidence>
<sequence>MCKRDFVGGAPGFDNAAAQVNYILDLLNHLISGDSLEQFVRSGDLSSLAWASVCAGVEWCRVDTNFPGATVPLFCGIYCSLPPPLSSAFDLAALRCAAGMKQSLRLVVKALDSSEVLDSSPSNVSSLPQAQRVHHRLIHRPHFRQH</sequence>
<organism evidence="3">
    <name type="scientific">Mesocestoides corti</name>
    <name type="common">Flatworm</name>
    <dbReference type="NCBI Taxonomy" id="53468"/>
    <lineage>
        <taxon>Eukaryota</taxon>
        <taxon>Metazoa</taxon>
        <taxon>Spiralia</taxon>
        <taxon>Lophotrochozoa</taxon>
        <taxon>Platyhelminthes</taxon>
        <taxon>Cestoda</taxon>
        <taxon>Eucestoda</taxon>
        <taxon>Cyclophyllidea</taxon>
        <taxon>Mesocestoididae</taxon>
        <taxon>Mesocestoides</taxon>
    </lineage>
</organism>
<proteinExistence type="predicted"/>
<reference evidence="1 2" key="2">
    <citation type="submission" date="2018-10" db="EMBL/GenBank/DDBJ databases">
        <authorList>
            <consortium name="Pathogen Informatics"/>
        </authorList>
    </citation>
    <scope>NUCLEOTIDE SEQUENCE [LARGE SCALE GENOMIC DNA]</scope>
</reference>
<evidence type="ECO:0000313" key="3">
    <source>
        <dbReference type="WBParaSite" id="MCOS_0000068101-mRNA-1"/>
    </source>
</evidence>